<sequence length="347" mass="40825">MFSKIAIIYSFLAFNLISCQNQAVIFEDQKLKGVCFVAPPMPIEANEFEPIRNINAGWVALTPYGFTRDGNPSFMYNKSSDGHWWGESPHGVAECVKMAHEKGLKVMLKPHAWVQSAASSFTGDLDFKTDAEWLVFEKTFGEYLLDFAKVADSTNTEMYCIATEFENFIKKRPDFWHKIIKDIRKVYKGKLTYAENWDSYDKVPFWNELDFIGVDGYFPLTDEKSPDLATIRSGWEKHKNELEKFSRKIQKPILFTEMGYQSTDFTTHKPWESYSKHPDNDVLQANAYRAFFEEMWQEKWLAGCFVWKWFPTMKREKKEGKKYEFRDKYTPQGKIGEEVLKDYFKKY</sequence>
<dbReference type="RefSeq" id="WP_238805905.1">
    <property type="nucleotide sequence ID" value="NZ_CAKLPY010000001.1"/>
</dbReference>
<dbReference type="EMBL" id="CAKLPY010000001">
    <property type="protein sequence ID" value="CAH0995355.1"/>
    <property type="molecule type" value="Genomic_DNA"/>
</dbReference>
<dbReference type="Gene3D" id="3.20.20.80">
    <property type="entry name" value="Glycosidases"/>
    <property type="match status" value="1"/>
</dbReference>
<dbReference type="SUPFAM" id="SSF51445">
    <property type="entry name" value="(Trans)glycosidases"/>
    <property type="match status" value="1"/>
</dbReference>
<feature type="signal peptide" evidence="1">
    <location>
        <begin position="1"/>
        <end position="23"/>
    </location>
</feature>
<dbReference type="Pfam" id="PF22612">
    <property type="entry name" value="GH113"/>
    <property type="match status" value="1"/>
</dbReference>
<keyword evidence="3" id="KW-1185">Reference proteome</keyword>
<dbReference type="InterPro" id="IPR055151">
    <property type="entry name" value="GH113"/>
</dbReference>
<accession>A0ABM9ANE7</accession>
<organism evidence="2 3">
    <name type="scientific">Emticicia aquatica</name>
    <dbReference type="NCBI Taxonomy" id="1681835"/>
    <lineage>
        <taxon>Bacteria</taxon>
        <taxon>Pseudomonadati</taxon>
        <taxon>Bacteroidota</taxon>
        <taxon>Cytophagia</taxon>
        <taxon>Cytophagales</taxon>
        <taxon>Leadbetterellaceae</taxon>
        <taxon>Emticicia</taxon>
    </lineage>
</organism>
<reference evidence="2" key="1">
    <citation type="submission" date="2021-12" db="EMBL/GenBank/DDBJ databases">
        <authorList>
            <person name="Rodrigo-Torres L."/>
            <person name="Arahal R. D."/>
            <person name="Lucena T."/>
        </authorList>
    </citation>
    <scope>NUCLEOTIDE SEQUENCE</scope>
    <source>
        <strain evidence="2">CECT 8858</strain>
    </source>
</reference>
<evidence type="ECO:0000313" key="3">
    <source>
        <dbReference type="Proteomes" id="UP000837932"/>
    </source>
</evidence>
<evidence type="ECO:0008006" key="4">
    <source>
        <dbReference type="Google" id="ProtNLM"/>
    </source>
</evidence>
<dbReference type="InterPro" id="IPR017853">
    <property type="entry name" value="GH"/>
</dbReference>
<name>A0ABM9ANE7_9BACT</name>
<dbReference type="CDD" id="cd19608">
    <property type="entry name" value="GH113_mannanase-like"/>
    <property type="match status" value="1"/>
</dbReference>
<gene>
    <name evidence="2" type="ORF">EMA8858_01476</name>
</gene>
<comment type="caution">
    <text evidence="2">The sequence shown here is derived from an EMBL/GenBank/DDBJ whole genome shotgun (WGS) entry which is preliminary data.</text>
</comment>
<proteinExistence type="predicted"/>
<feature type="chain" id="PRO_5047517004" description="Glycoside hydrolase" evidence="1">
    <location>
        <begin position="24"/>
        <end position="347"/>
    </location>
</feature>
<evidence type="ECO:0000256" key="1">
    <source>
        <dbReference type="SAM" id="SignalP"/>
    </source>
</evidence>
<protein>
    <recommendedName>
        <fullName evidence="4">Glycoside hydrolase</fullName>
    </recommendedName>
</protein>
<evidence type="ECO:0000313" key="2">
    <source>
        <dbReference type="EMBL" id="CAH0995355.1"/>
    </source>
</evidence>
<dbReference type="Proteomes" id="UP000837932">
    <property type="component" value="Unassembled WGS sequence"/>
</dbReference>
<keyword evidence="1" id="KW-0732">Signal</keyword>